<evidence type="ECO:0000313" key="2">
    <source>
        <dbReference type="EnsemblMetazoa" id="GBRI027907-PA"/>
    </source>
</evidence>
<evidence type="ECO:0000313" key="3">
    <source>
        <dbReference type="Proteomes" id="UP000091820"/>
    </source>
</evidence>
<proteinExistence type="predicted"/>
<organism evidence="2 3">
    <name type="scientific">Glossina brevipalpis</name>
    <dbReference type="NCBI Taxonomy" id="37001"/>
    <lineage>
        <taxon>Eukaryota</taxon>
        <taxon>Metazoa</taxon>
        <taxon>Ecdysozoa</taxon>
        <taxon>Arthropoda</taxon>
        <taxon>Hexapoda</taxon>
        <taxon>Insecta</taxon>
        <taxon>Pterygota</taxon>
        <taxon>Neoptera</taxon>
        <taxon>Endopterygota</taxon>
        <taxon>Diptera</taxon>
        <taxon>Brachycera</taxon>
        <taxon>Muscomorpha</taxon>
        <taxon>Hippoboscoidea</taxon>
        <taxon>Glossinidae</taxon>
        <taxon>Glossina</taxon>
    </lineage>
</organism>
<dbReference type="Proteomes" id="UP000091820">
    <property type="component" value="Unassembled WGS sequence"/>
</dbReference>
<dbReference type="EnsemblMetazoa" id="GBRI027907-RA">
    <property type="protein sequence ID" value="GBRI027907-PA"/>
    <property type="gene ID" value="GBRI027907"/>
</dbReference>
<sequence>MDRWKPMSFIPGTDKTSLQQSERDGCAITGKTGLCKLLANRLNPSRAALNAPDCAARTASSSSVPMMCDSSLSMVRVTAEFSFPDPSCSVKAGAPREGRSMHASHDNLGKCHALKQVYSPSPTLQGHPSLRYLVITPLHERWEAP</sequence>
<protein>
    <submittedName>
        <fullName evidence="2">Uncharacterized protein</fullName>
    </submittedName>
</protein>
<dbReference type="AlphaFoldDB" id="A0A1A9WQ77"/>
<dbReference type="VEuPathDB" id="VectorBase:GBRI027907"/>
<reference evidence="2" key="2">
    <citation type="submission" date="2020-05" db="UniProtKB">
        <authorList>
            <consortium name="EnsemblMetazoa"/>
        </authorList>
    </citation>
    <scope>IDENTIFICATION</scope>
    <source>
        <strain evidence="2">IAEA</strain>
    </source>
</reference>
<evidence type="ECO:0000256" key="1">
    <source>
        <dbReference type="SAM" id="MobiDB-lite"/>
    </source>
</evidence>
<reference evidence="3" key="1">
    <citation type="submission" date="2014-03" db="EMBL/GenBank/DDBJ databases">
        <authorList>
            <person name="Aksoy S."/>
            <person name="Warren W."/>
            <person name="Wilson R.K."/>
        </authorList>
    </citation>
    <scope>NUCLEOTIDE SEQUENCE [LARGE SCALE GENOMIC DNA]</scope>
    <source>
        <strain evidence="3">IAEA</strain>
    </source>
</reference>
<keyword evidence="3" id="KW-1185">Reference proteome</keyword>
<feature type="region of interest" description="Disordered" evidence="1">
    <location>
        <begin position="1"/>
        <end position="21"/>
    </location>
</feature>
<name>A0A1A9WQ77_9MUSC</name>
<accession>A0A1A9WQ77</accession>